<sequence>MKGRLQTRFVLKKTKNVKPDLLGNKTLLGSFDIIAVRNQTYALFELKDSCETPDITEHTCLSKDEIGHGPSSKNSAPIILYCIHENEFYHSHPCKAWLSRVDYREVGAFFKKDDFYAKSHLVHSPMSDLLYGREVSPCRATEVLEGISKESISLHLSFFRRDLCFHETTGIIAPHLKLSRFIDLALKSSCITKTCSSLTTMKIKELTVVLQELIATQTDHKLKYRLCNYTLLQKNLDQLINWDKKKNEFSLNDLLVGGEIPAVGPSYFSNHTWRTYGIKVVVVLSIGGSRIKLSVFKEAAIACQNEVHRGISKNSQSPPNRLFVNFAQFSRSGSSLHDVFSHNRRELSSHSQLGYHTDTFFRGDKILAITVGMAAAPQNYPSARTPLLLEMHRLGLEDFGNEPKLNNESYYIICKEVTSGKLHRFHSHEEENSFLGMVLIFREHQQRFEFPSRRLPFQAHYGVTRKGSGLSMKGSSYRLFLSNYRVLLIPGDDLSIAFKLCLTVEAQHNRARPEVEYSVLVSQIDLMEIIRGSNSKGVYASIERKHQHMKRNYNPSEMKLINSGSHTKSFPSTCYNFAMPSYGPTFFTEDLIRTYELLFHFELMIGGESEQVHFTFSVDLAANDDPESHDIPPPSLQITMQKSIRVESLQVNTTNNSKQPQWAAIVGTSKGVEVQTTGEKKGSEWLLESSKMQMKPKSELQHKKNKTRGNGQRHEDVKSKEPKERLFASKGRVRKWPAKIVKKETAAKESWPTLGSTIPNQTVEKSIGPMWSKAIRDGDVKAVPAVKMVVKVERVTKEVTAPYVASKKAWAKVVKATEPGKTTKKEEPQQQAPKKVVHGLLGEAWKEALDVGLRGEKLMPAAPKRCHSAVAAFHYQDTNAARVDAADHLLSEKSNKTYLPNDFYKYREWTNQKEGTVFLPTDSYRYREWTAQEKSVFYPKDFYKYREWTLQKEKTAFYPKDFFKYSEWTNEKKYVIFFPCTFFKYKEWVTERKKPSFLTGEFFDIWKLQEEENVTVSGDYKRKLALLPEKFEASLSRFELAPELSSTKFTREQNRGMSDRSRGNSVFVTVVDGMKKCFQAPILYGFFALTLLMWPLI</sequence>
<accession>A0A8F2W1A1</accession>
<proteinExistence type="predicted"/>
<protein>
    <submittedName>
        <fullName evidence="2">Uncharacterized protein</fullName>
    </submittedName>
</protein>
<reference evidence="2" key="1">
    <citation type="submission" date="2021-06" db="EMBL/GenBank/DDBJ databases">
        <title>Candida auris outbreak in lebanese hospital.</title>
        <authorList>
            <person name="Finianos M."/>
        </authorList>
    </citation>
    <scope>NUCLEOTIDE SEQUENCE</scope>
    <source>
        <strain evidence="2">CA7LBN</strain>
    </source>
</reference>
<name>A0A8F2W1A1_CANAR</name>
<dbReference type="AlphaFoldDB" id="A0A8F2W1A1"/>
<gene>
    <name evidence="2" type="ORF">CA7LBN_002658</name>
</gene>
<organism evidence="2">
    <name type="scientific">Candidozyma auris</name>
    <name type="common">Yeast</name>
    <name type="synonym">Candida auris</name>
    <dbReference type="NCBI Taxonomy" id="498019"/>
    <lineage>
        <taxon>Eukaryota</taxon>
        <taxon>Fungi</taxon>
        <taxon>Dikarya</taxon>
        <taxon>Ascomycota</taxon>
        <taxon>Saccharomycotina</taxon>
        <taxon>Pichiomycetes</taxon>
        <taxon>Metschnikowiaceae</taxon>
        <taxon>Candidozyma</taxon>
    </lineage>
</organism>
<feature type="compositionally biased region" description="Basic and acidic residues" evidence="1">
    <location>
        <begin position="712"/>
        <end position="723"/>
    </location>
</feature>
<feature type="region of interest" description="Disordered" evidence="1">
    <location>
        <begin position="674"/>
        <end position="723"/>
    </location>
</feature>
<dbReference type="Proteomes" id="UP000825438">
    <property type="component" value="Chromosome III"/>
</dbReference>
<evidence type="ECO:0000313" key="2">
    <source>
        <dbReference type="EMBL" id="QWW23824.1"/>
    </source>
</evidence>
<dbReference type="EMBL" id="CP076751">
    <property type="protein sequence ID" value="QWW23824.1"/>
    <property type="molecule type" value="Genomic_DNA"/>
</dbReference>
<evidence type="ECO:0000256" key="1">
    <source>
        <dbReference type="SAM" id="MobiDB-lite"/>
    </source>
</evidence>